<dbReference type="AlphaFoldDB" id="A0A6C0B8S3"/>
<organism evidence="1">
    <name type="scientific">viral metagenome</name>
    <dbReference type="NCBI Taxonomy" id="1070528"/>
    <lineage>
        <taxon>unclassified sequences</taxon>
        <taxon>metagenomes</taxon>
        <taxon>organismal metagenomes</taxon>
    </lineage>
</organism>
<evidence type="ECO:0008006" key="2">
    <source>
        <dbReference type="Google" id="ProtNLM"/>
    </source>
</evidence>
<name>A0A6C0B8S3_9ZZZZ</name>
<dbReference type="EMBL" id="MN739089">
    <property type="protein sequence ID" value="QHS87863.1"/>
    <property type="molecule type" value="Genomic_DNA"/>
</dbReference>
<reference evidence="1" key="1">
    <citation type="journal article" date="2020" name="Nature">
        <title>Giant virus diversity and host interactions through global metagenomics.</title>
        <authorList>
            <person name="Schulz F."/>
            <person name="Roux S."/>
            <person name="Paez-Espino D."/>
            <person name="Jungbluth S."/>
            <person name="Walsh D.A."/>
            <person name="Denef V.J."/>
            <person name="McMahon K.D."/>
            <person name="Konstantinidis K.T."/>
            <person name="Eloe-Fadrosh E.A."/>
            <person name="Kyrpides N.C."/>
            <person name="Woyke T."/>
        </authorList>
    </citation>
    <scope>NUCLEOTIDE SEQUENCE</scope>
    <source>
        <strain evidence="1">GVMAG-M-3300010158-13</strain>
    </source>
</reference>
<protein>
    <recommendedName>
        <fullName evidence="2">Glycosyltransferase</fullName>
    </recommendedName>
</protein>
<evidence type="ECO:0000313" key="1">
    <source>
        <dbReference type="EMBL" id="QHS87863.1"/>
    </source>
</evidence>
<dbReference type="SUPFAM" id="SSF53756">
    <property type="entry name" value="UDP-Glycosyltransferase/glycogen phosphorylase"/>
    <property type="match status" value="1"/>
</dbReference>
<proteinExistence type="predicted"/>
<accession>A0A6C0B8S3</accession>
<sequence>MKIIFIGPGLSPIPPTGWGAVESLIWDYYENLKRIGIDAHIINNKDLNEVIKECNMMDADIVHIMYDDYAVISRYLSCPTIIYTSHYAYITNPDFLKKYKYYYQNVFLPVIENQRCLKIHALSKQIGDIYRDHGFKNEIRILSNGAREDKFRFTLEPKRSNKSVYVAKIEFRKGQYKYQSIENIDFVGNYFDSPFLLNESNYLGEWTKPTLYESLTDYGNLILLSSGEADPLVVKEGLIAGLGIVVSECSSANLDLTKPFITVIPNDKLDDLLYITEKIKENRLISLSMRLEIRQYALDNFAWSAIIEKYLSIL</sequence>